<dbReference type="Proteomes" id="UP000001593">
    <property type="component" value="Unassembled WGS sequence"/>
</dbReference>
<dbReference type="InterPro" id="IPR000873">
    <property type="entry name" value="AMP-dep_synth/lig_dom"/>
</dbReference>
<dbReference type="OrthoDB" id="5953112at2759"/>
<dbReference type="PANTHER" id="PTHR42814:SF3">
    <property type="entry name" value="BETA-N-ACETYLHEXOSAMINIDASE"/>
    <property type="match status" value="1"/>
</dbReference>
<dbReference type="PANTHER" id="PTHR42814">
    <property type="entry name" value="AMP-BINDING DOMAIN-CONTAINING PROTEIN"/>
    <property type="match status" value="1"/>
</dbReference>
<dbReference type="AlphaFoldDB" id="A7SVE7"/>
<dbReference type="SUPFAM" id="SSF56801">
    <property type="entry name" value="Acetyl-CoA synthetase-like"/>
    <property type="match status" value="1"/>
</dbReference>
<dbReference type="HOGENOM" id="CLU_000022_59_7_1"/>
<proteinExistence type="predicted"/>
<dbReference type="InterPro" id="IPR020845">
    <property type="entry name" value="AMP-binding_CS"/>
</dbReference>
<name>A7SVE7_NEMVE</name>
<dbReference type="KEGG" id="nve:5503334"/>
<feature type="domain" description="AMP-dependent synthetase/ligase" evidence="1">
    <location>
        <begin position="27"/>
        <end position="396"/>
    </location>
</feature>
<organism evidence="2 3">
    <name type="scientific">Nematostella vectensis</name>
    <name type="common">Starlet sea anemone</name>
    <dbReference type="NCBI Taxonomy" id="45351"/>
    <lineage>
        <taxon>Eukaryota</taxon>
        <taxon>Metazoa</taxon>
        <taxon>Cnidaria</taxon>
        <taxon>Anthozoa</taxon>
        <taxon>Hexacorallia</taxon>
        <taxon>Actiniaria</taxon>
        <taxon>Edwardsiidae</taxon>
        <taxon>Nematostella</taxon>
    </lineage>
</organism>
<dbReference type="Pfam" id="PF00501">
    <property type="entry name" value="AMP-binding"/>
    <property type="match status" value="1"/>
</dbReference>
<dbReference type="PhylomeDB" id="A7SVE7"/>
<evidence type="ECO:0000313" key="2">
    <source>
        <dbReference type="EMBL" id="EDO32319.1"/>
    </source>
</evidence>
<keyword evidence="3" id="KW-1185">Reference proteome</keyword>
<dbReference type="OMA" id="SESIFFC"/>
<dbReference type="InterPro" id="IPR042099">
    <property type="entry name" value="ANL_N_sf"/>
</dbReference>
<dbReference type="eggNOG" id="KOG1177">
    <property type="taxonomic scope" value="Eukaryota"/>
</dbReference>
<sequence>MTSMSRMSYLHKPHTSPMSHRLLFEHLDEQASMYPDKEALVYRDEHFRRKTITFKQYQQRSHALAARLLELGLRRGDAAISMLPGDIEYMVVNMALNRIGVNAVIIEPNADGTLPFLENIKNIKAVICCDQFPGVISAVQGFIHRKSIKVAIVVGIAPEGDQRLYSYEDLVQQGDDTSSALKQAQAEVQMDDHALVIFTSGSTGIPKPIQFTNHGFVNSSIFSAPKLKASSESIFFCDAPFDWITGLSVSTLVAIVGCTVVSFPPKVAFKSEMTGTLLRCVAEERATHAVFISYFMMSILEYDGLDTASLSALQYISTGGQPIDPTLLKRVFQALPALCEIQIVYAATEFNVLATCDVTRENIDSDEYGYLDCHEGTELKVVDSEGHLVPVGTPGE</sequence>
<dbReference type="EMBL" id="DS469833">
    <property type="protein sequence ID" value="EDO32319.1"/>
    <property type="molecule type" value="Genomic_DNA"/>
</dbReference>
<reference evidence="2 3" key="1">
    <citation type="journal article" date="2007" name="Science">
        <title>Sea anemone genome reveals ancestral eumetazoan gene repertoire and genomic organization.</title>
        <authorList>
            <person name="Putnam N.H."/>
            <person name="Srivastava M."/>
            <person name="Hellsten U."/>
            <person name="Dirks B."/>
            <person name="Chapman J."/>
            <person name="Salamov A."/>
            <person name="Terry A."/>
            <person name="Shapiro H."/>
            <person name="Lindquist E."/>
            <person name="Kapitonov V.V."/>
            <person name="Jurka J."/>
            <person name="Genikhovich G."/>
            <person name="Grigoriev I.V."/>
            <person name="Lucas S.M."/>
            <person name="Steele R.E."/>
            <person name="Finnerty J.R."/>
            <person name="Technau U."/>
            <person name="Martindale M.Q."/>
            <person name="Rokhsar D.S."/>
        </authorList>
    </citation>
    <scope>NUCLEOTIDE SEQUENCE [LARGE SCALE GENOMIC DNA]</scope>
    <source>
        <strain evidence="3">CH2 X CH6</strain>
    </source>
</reference>
<evidence type="ECO:0000259" key="1">
    <source>
        <dbReference type="Pfam" id="PF00501"/>
    </source>
</evidence>
<dbReference type="STRING" id="45351.A7SVE7"/>
<dbReference type="Gene3D" id="3.40.50.12780">
    <property type="entry name" value="N-terminal domain of ligase-like"/>
    <property type="match status" value="1"/>
</dbReference>
<dbReference type="InParanoid" id="A7SVE7"/>
<dbReference type="PROSITE" id="PS00455">
    <property type="entry name" value="AMP_BINDING"/>
    <property type="match status" value="1"/>
</dbReference>
<evidence type="ECO:0000313" key="3">
    <source>
        <dbReference type="Proteomes" id="UP000001593"/>
    </source>
</evidence>
<protein>
    <recommendedName>
        <fullName evidence="1">AMP-dependent synthetase/ligase domain-containing protein</fullName>
    </recommendedName>
</protein>
<gene>
    <name evidence="2" type="ORF">NEMVEDRAFT_v1g218067</name>
</gene>
<accession>A7SVE7</accession>